<dbReference type="AlphaFoldDB" id="A0A485LLD1"/>
<feature type="transmembrane region" description="Helical" evidence="7">
    <location>
        <begin position="272"/>
        <end position="292"/>
    </location>
</feature>
<dbReference type="GO" id="GO:0016020">
    <property type="term" value="C:membrane"/>
    <property type="evidence" value="ECO:0007669"/>
    <property type="project" value="UniProtKB-SubCell"/>
</dbReference>
<name>A0A485LLD1_9STRA</name>
<dbReference type="SUPFAM" id="SSF103473">
    <property type="entry name" value="MFS general substrate transporter"/>
    <property type="match status" value="1"/>
</dbReference>
<dbReference type="EMBL" id="VJMH01007216">
    <property type="protein sequence ID" value="KAF0685190.1"/>
    <property type="molecule type" value="Genomic_DNA"/>
</dbReference>
<evidence type="ECO:0000256" key="1">
    <source>
        <dbReference type="ARBA" id="ARBA00004141"/>
    </source>
</evidence>
<feature type="transmembrane region" description="Helical" evidence="7">
    <location>
        <begin position="447"/>
        <end position="467"/>
    </location>
</feature>
<evidence type="ECO:0000256" key="5">
    <source>
        <dbReference type="ARBA" id="ARBA00022989"/>
    </source>
</evidence>
<feature type="transmembrane region" description="Helical" evidence="7">
    <location>
        <begin position="533"/>
        <end position="556"/>
    </location>
</feature>
<dbReference type="Gene3D" id="1.20.1250.20">
    <property type="entry name" value="MFS general substrate transporter like domains"/>
    <property type="match status" value="1"/>
</dbReference>
<dbReference type="OrthoDB" id="69563at2759"/>
<feature type="transmembrane region" description="Helical" evidence="7">
    <location>
        <begin position="354"/>
        <end position="373"/>
    </location>
</feature>
<dbReference type="PANTHER" id="PTHR31585:SF5">
    <property type="entry name" value="RNA-BINDING S4 DOMAIN-CONTAINING PROTEIN"/>
    <property type="match status" value="1"/>
</dbReference>
<keyword evidence="10" id="KW-1185">Reference proteome</keyword>
<evidence type="ECO:0000256" key="2">
    <source>
        <dbReference type="ARBA" id="ARBA00007015"/>
    </source>
</evidence>
<keyword evidence="3" id="KW-0813">Transport</keyword>
<keyword evidence="5 7" id="KW-1133">Transmembrane helix</keyword>
<evidence type="ECO:0000313" key="8">
    <source>
        <dbReference type="EMBL" id="KAF0685190.1"/>
    </source>
</evidence>
<keyword evidence="4 7" id="KW-0812">Transmembrane</keyword>
<dbReference type="Proteomes" id="UP000332933">
    <property type="component" value="Unassembled WGS sequence"/>
</dbReference>
<feature type="transmembrane region" description="Helical" evidence="7">
    <location>
        <begin position="313"/>
        <end position="334"/>
    </location>
</feature>
<sequence length="583" mass="64478">MLKPQQPKEGEPAKVWLFDESMLTRVSQLSSSAYDAYKEPQDDAIRPGGAIPLLSKTSLGLIAQYAAVGVIYGMLPGLGYPVFFKYLNFTGTQMASYNALLNICWALKVFLGILTDCFPIFRYRRRSYMVLGWTITFVACLVMAVKPFPAPFLGPELNDLSQAIRREIQSGSTTRATAADMAFVNKNAPQSAALWIFLSVVAGFGYLLADVAADAMVVQYAHREPMVVRGRMQSITFGVRFAANILPQAIFGFCLNGKVYGGTFDWSMSPNVAYGILLAPCLWAIAAAMFWIEEDPEDRISFRSYMHQLWDLLKLRVVWQICAFRFFSNLFFTFESTAAFPIMSKWANVSPLVLSWYSVATTALMSVCIFACGKWGLQWDWRRTIAITTVAVVVIDATMVFGVTWNLFRNPYIYVGGLLSDTIPGGIRWIIAAYCAVEIADMGNEGVVNALVTSIVNLATPFSTFLYKLIDSYFGDFRNLDADTTEVRWQVSATYFIAFSMKLLSLGFLVFLPSQKAAVQLLKRKGGASHRAAVLLVTGYAIALLFSLTTCIMALFPSTSCYRIAGGNGKPVVVDNVVICGSL</sequence>
<feature type="transmembrane region" description="Helical" evidence="7">
    <location>
        <begin position="237"/>
        <end position="260"/>
    </location>
</feature>
<protein>
    <submittedName>
        <fullName evidence="9">Aste57867_22892 protein</fullName>
    </submittedName>
</protein>
<feature type="transmembrane region" description="Helical" evidence="7">
    <location>
        <begin position="411"/>
        <end position="435"/>
    </location>
</feature>
<feature type="transmembrane region" description="Helical" evidence="7">
    <location>
        <begin position="192"/>
        <end position="217"/>
    </location>
</feature>
<evidence type="ECO:0000313" key="10">
    <source>
        <dbReference type="Proteomes" id="UP000332933"/>
    </source>
</evidence>
<keyword evidence="6 7" id="KW-0472">Membrane</keyword>
<evidence type="ECO:0000256" key="6">
    <source>
        <dbReference type="ARBA" id="ARBA00023136"/>
    </source>
</evidence>
<comment type="similarity">
    <text evidence="2">Belongs to the major facilitator superfamily. Folate-biopterin transporter (TC 2.A.71) family.</text>
</comment>
<dbReference type="InterPro" id="IPR039309">
    <property type="entry name" value="BT1"/>
</dbReference>
<dbReference type="InterPro" id="IPR036259">
    <property type="entry name" value="MFS_trans_sf"/>
</dbReference>
<gene>
    <name evidence="9" type="primary">Aste57867_22892</name>
    <name evidence="8" type="ORF">As57867_022821</name>
    <name evidence="9" type="ORF">ASTE57867_22892</name>
</gene>
<evidence type="ECO:0000256" key="4">
    <source>
        <dbReference type="ARBA" id="ARBA00022692"/>
    </source>
</evidence>
<dbReference type="EMBL" id="CAADRA010007242">
    <property type="protein sequence ID" value="VFT99542.1"/>
    <property type="molecule type" value="Genomic_DNA"/>
</dbReference>
<accession>A0A485LLD1</accession>
<feature type="transmembrane region" description="Helical" evidence="7">
    <location>
        <begin position="127"/>
        <end position="145"/>
    </location>
</feature>
<feature type="transmembrane region" description="Helical" evidence="7">
    <location>
        <begin position="62"/>
        <end position="83"/>
    </location>
</feature>
<feature type="transmembrane region" description="Helical" evidence="7">
    <location>
        <begin position="385"/>
        <end position="405"/>
    </location>
</feature>
<dbReference type="Pfam" id="PF03092">
    <property type="entry name" value="BT1"/>
    <property type="match status" value="2"/>
</dbReference>
<organism evidence="9 10">
    <name type="scientific">Aphanomyces stellatus</name>
    <dbReference type="NCBI Taxonomy" id="120398"/>
    <lineage>
        <taxon>Eukaryota</taxon>
        <taxon>Sar</taxon>
        <taxon>Stramenopiles</taxon>
        <taxon>Oomycota</taxon>
        <taxon>Saprolegniomycetes</taxon>
        <taxon>Saprolegniales</taxon>
        <taxon>Verrucalvaceae</taxon>
        <taxon>Aphanomyces</taxon>
    </lineage>
</organism>
<comment type="subcellular location">
    <subcellularLocation>
        <location evidence="1">Membrane</location>
        <topology evidence="1">Multi-pass membrane protein</topology>
    </subcellularLocation>
</comment>
<reference evidence="9 10" key="1">
    <citation type="submission" date="2019-03" db="EMBL/GenBank/DDBJ databases">
        <authorList>
            <person name="Gaulin E."/>
            <person name="Dumas B."/>
        </authorList>
    </citation>
    <scope>NUCLEOTIDE SEQUENCE [LARGE SCALE GENOMIC DNA]</scope>
    <source>
        <strain evidence="9">CBS 568.67</strain>
    </source>
</reference>
<evidence type="ECO:0000256" key="7">
    <source>
        <dbReference type="SAM" id="Phobius"/>
    </source>
</evidence>
<feature type="transmembrane region" description="Helical" evidence="7">
    <location>
        <begin position="487"/>
        <end position="512"/>
    </location>
</feature>
<reference evidence="8" key="2">
    <citation type="submission" date="2019-06" db="EMBL/GenBank/DDBJ databases">
        <title>Genomics analysis of Aphanomyces spp. identifies a new class of oomycete effector associated with host adaptation.</title>
        <authorList>
            <person name="Gaulin E."/>
        </authorList>
    </citation>
    <scope>NUCLEOTIDE SEQUENCE</scope>
    <source>
        <strain evidence="8">CBS 578.67</strain>
    </source>
</reference>
<evidence type="ECO:0000313" key="9">
    <source>
        <dbReference type="EMBL" id="VFT99542.1"/>
    </source>
</evidence>
<proteinExistence type="inferred from homology"/>
<feature type="transmembrane region" description="Helical" evidence="7">
    <location>
        <begin position="95"/>
        <end position="115"/>
    </location>
</feature>
<dbReference type="PANTHER" id="PTHR31585">
    <property type="entry name" value="FOLATE-BIOPTERIN TRANSPORTER 1, CHLOROPLASTIC"/>
    <property type="match status" value="1"/>
</dbReference>
<evidence type="ECO:0000256" key="3">
    <source>
        <dbReference type="ARBA" id="ARBA00022448"/>
    </source>
</evidence>